<dbReference type="Gramene" id="VVA39387">
    <property type="protein sequence ID" value="VVA39387"/>
    <property type="gene ID" value="Prudul26B022946"/>
</dbReference>
<keyword evidence="4" id="KW-1185">Reference proteome</keyword>
<sequence length="318" mass="36121">MLKARYFPNSDFLVALSGSLPSFTWQSLLWGRDMLLLGFRWRIGDGRLVLIYGDPWVPYDRVFTVQFVHILLPTSRVCDLMTVSGSWDVGKVYETFSIPEARAILSIPLMVARGAVSWERRWFFLSFFEELETLMEIESATENPPPIMAGGSKHPPFQGGAVSALDYTGGCLQPLPCCERKHTVLWNERNGVLFSSQPTPPGTLVQRAKDYNDEFKRSSVANHRSLSSLVRDVKWMSPTDRWFKLNVGGAADMETRARGAGVIVCDFQGILVEALAVRAPSRIFVLATELQFLWLIVRRNALRLREVWWKGCVTFWPI</sequence>
<reference evidence="1 4" key="3">
    <citation type="journal article" date="2022" name="G3 (Bethesda)">
        <title>Whole-genome sequence and methylome profiling of the almond [Prunus dulcis (Mill.) D.A. Webb] cultivar 'Nonpareil'.</title>
        <authorList>
            <person name="D'Amico-Willman K.M."/>
            <person name="Ouma W.Z."/>
            <person name="Meulia T."/>
            <person name="Sideli G.M."/>
            <person name="Gradziel T.M."/>
            <person name="Fresnedo-Ramirez J."/>
        </authorList>
    </citation>
    <scope>NUCLEOTIDE SEQUENCE [LARGE SCALE GENOMIC DNA]</scope>
    <source>
        <strain evidence="1">Clone GOH B32 T37-40</strain>
    </source>
</reference>
<dbReference type="InParanoid" id="A0A5E4GHP7"/>
<proteinExistence type="predicted"/>
<reference evidence="2" key="1">
    <citation type="submission" date="2019-07" db="EMBL/GenBank/DDBJ databases">
        <authorList>
            <person name="Alioto T."/>
            <person name="Alioto T."/>
            <person name="Gomez Garrido J."/>
        </authorList>
    </citation>
    <scope>NUCLEOTIDE SEQUENCE</scope>
</reference>
<dbReference type="EMBL" id="JAJFAZ020000002">
    <property type="protein sequence ID" value="KAI5344457.1"/>
    <property type="molecule type" value="Genomic_DNA"/>
</dbReference>
<evidence type="ECO:0000313" key="1">
    <source>
        <dbReference type="EMBL" id="KAI5344457.1"/>
    </source>
</evidence>
<dbReference type="AlphaFoldDB" id="A0A5E4GHP7"/>
<evidence type="ECO:0000313" key="2">
    <source>
        <dbReference type="EMBL" id="VVA39387.1"/>
    </source>
</evidence>
<organism evidence="2 3">
    <name type="scientific">Prunus dulcis</name>
    <name type="common">Almond</name>
    <name type="synonym">Amygdalus dulcis</name>
    <dbReference type="NCBI Taxonomy" id="3755"/>
    <lineage>
        <taxon>Eukaryota</taxon>
        <taxon>Viridiplantae</taxon>
        <taxon>Streptophyta</taxon>
        <taxon>Embryophyta</taxon>
        <taxon>Tracheophyta</taxon>
        <taxon>Spermatophyta</taxon>
        <taxon>Magnoliopsida</taxon>
        <taxon>eudicotyledons</taxon>
        <taxon>Gunneridae</taxon>
        <taxon>Pentapetalae</taxon>
        <taxon>rosids</taxon>
        <taxon>fabids</taxon>
        <taxon>Rosales</taxon>
        <taxon>Rosaceae</taxon>
        <taxon>Amygdaloideae</taxon>
        <taxon>Amygdaleae</taxon>
        <taxon>Prunus</taxon>
    </lineage>
</organism>
<evidence type="ECO:0000313" key="3">
    <source>
        <dbReference type="Proteomes" id="UP000327085"/>
    </source>
</evidence>
<name>A0A5E4GHP7_PRUDU</name>
<dbReference type="EMBL" id="CABIKO010000780">
    <property type="protein sequence ID" value="VVA39387.1"/>
    <property type="molecule type" value="Genomic_DNA"/>
</dbReference>
<dbReference type="Proteomes" id="UP001054821">
    <property type="component" value="Chromosome 2"/>
</dbReference>
<evidence type="ECO:0000313" key="4">
    <source>
        <dbReference type="Proteomes" id="UP001054821"/>
    </source>
</evidence>
<protein>
    <submittedName>
        <fullName evidence="2">PREDICTED: reverse mRNAase</fullName>
    </submittedName>
</protein>
<gene>
    <name evidence="2" type="ORF">ALMOND_2B022946</name>
    <name evidence="1" type="ORF">L3X38_012334</name>
</gene>
<dbReference type="Proteomes" id="UP000327085">
    <property type="component" value="Chromosome 2"/>
</dbReference>
<reference evidence="3" key="2">
    <citation type="journal article" date="2020" name="Plant J.">
        <title>Transposons played a major role in the diversification between the closely related almond and peach genomes: results from the almond genome sequence.</title>
        <authorList>
            <person name="Alioto T."/>
            <person name="Alexiou K.G."/>
            <person name="Bardil A."/>
            <person name="Barteri F."/>
            <person name="Castanera R."/>
            <person name="Cruz F."/>
            <person name="Dhingra A."/>
            <person name="Duval H."/>
            <person name="Fernandez I Marti A."/>
            <person name="Frias L."/>
            <person name="Galan B."/>
            <person name="Garcia J.L."/>
            <person name="Howad W."/>
            <person name="Gomez-Garrido J."/>
            <person name="Gut M."/>
            <person name="Julca I."/>
            <person name="Morata J."/>
            <person name="Puigdomenech P."/>
            <person name="Ribeca P."/>
            <person name="Rubio Cabetas M.J."/>
            <person name="Vlasova A."/>
            <person name="Wirthensohn M."/>
            <person name="Garcia-Mas J."/>
            <person name="Gabaldon T."/>
            <person name="Casacuberta J.M."/>
            <person name="Arus P."/>
        </authorList>
    </citation>
    <scope>NUCLEOTIDE SEQUENCE [LARGE SCALE GENOMIC DNA]</scope>
    <source>
        <strain evidence="3">cv. Texas</strain>
    </source>
</reference>
<accession>A0A5E4GHP7</accession>
<dbReference type="OMA" id="DSAWIWH"/>